<feature type="region of interest" description="Disordered" evidence="1">
    <location>
        <begin position="988"/>
        <end position="1016"/>
    </location>
</feature>
<organism evidence="3 4">
    <name type="scientific">Exophiala mesophila</name>
    <name type="common">Black yeast-like fungus</name>
    <dbReference type="NCBI Taxonomy" id="212818"/>
    <lineage>
        <taxon>Eukaryota</taxon>
        <taxon>Fungi</taxon>
        <taxon>Dikarya</taxon>
        <taxon>Ascomycota</taxon>
        <taxon>Pezizomycotina</taxon>
        <taxon>Eurotiomycetes</taxon>
        <taxon>Chaetothyriomycetidae</taxon>
        <taxon>Chaetothyriales</taxon>
        <taxon>Herpotrichiellaceae</taxon>
        <taxon>Exophiala</taxon>
    </lineage>
</organism>
<name>A0A438MVZ1_EXOME</name>
<feature type="region of interest" description="Disordered" evidence="1">
    <location>
        <begin position="575"/>
        <end position="597"/>
    </location>
</feature>
<evidence type="ECO:0008006" key="5">
    <source>
        <dbReference type="Google" id="ProtNLM"/>
    </source>
</evidence>
<feature type="compositionally biased region" description="Polar residues" evidence="1">
    <location>
        <begin position="31"/>
        <end position="61"/>
    </location>
</feature>
<dbReference type="PANTHER" id="PTHR24216:SF65">
    <property type="entry name" value="PAXILLIN-LIKE PROTEIN 1"/>
    <property type="match status" value="1"/>
</dbReference>
<feature type="compositionally biased region" description="Acidic residues" evidence="1">
    <location>
        <begin position="325"/>
        <end position="334"/>
    </location>
</feature>
<keyword evidence="2" id="KW-0472">Membrane</keyword>
<feature type="region of interest" description="Disordered" evidence="1">
    <location>
        <begin position="1205"/>
        <end position="1226"/>
    </location>
</feature>
<feature type="compositionally biased region" description="Polar residues" evidence="1">
    <location>
        <begin position="403"/>
        <end position="418"/>
    </location>
</feature>
<dbReference type="Proteomes" id="UP000288859">
    <property type="component" value="Unassembled WGS sequence"/>
</dbReference>
<feature type="region of interest" description="Disordered" evidence="1">
    <location>
        <begin position="1"/>
        <end position="107"/>
    </location>
</feature>
<keyword evidence="2" id="KW-0812">Transmembrane</keyword>
<comment type="caution">
    <text evidence="3">The sequence shown here is derived from an EMBL/GenBank/DDBJ whole genome shotgun (WGS) entry which is preliminary data.</text>
</comment>
<feature type="region of interest" description="Disordered" evidence="1">
    <location>
        <begin position="317"/>
        <end position="351"/>
    </location>
</feature>
<gene>
    <name evidence="3" type="ORF">B0A52_09236</name>
</gene>
<evidence type="ECO:0000256" key="1">
    <source>
        <dbReference type="SAM" id="MobiDB-lite"/>
    </source>
</evidence>
<feature type="compositionally biased region" description="Basic and acidic residues" evidence="1">
    <location>
        <begin position="336"/>
        <end position="347"/>
    </location>
</feature>
<dbReference type="PANTHER" id="PTHR24216">
    <property type="entry name" value="PAXILLIN-RELATED"/>
    <property type="match status" value="1"/>
</dbReference>
<feature type="compositionally biased region" description="Polar residues" evidence="1">
    <location>
        <begin position="1"/>
        <end position="10"/>
    </location>
</feature>
<dbReference type="EMBL" id="NAJM01000053">
    <property type="protein sequence ID" value="RVX67022.1"/>
    <property type="molecule type" value="Genomic_DNA"/>
</dbReference>
<evidence type="ECO:0000256" key="2">
    <source>
        <dbReference type="SAM" id="Phobius"/>
    </source>
</evidence>
<feature type="region of interest" description="Disordered" evidence="1">
    <location>
        <begin position="381"/>
        <end position="421"/>
    </location>
</feature>
<feature type="compositionally biased region" description="Basic residues" evidence="1">
    <location>
        <begin position="94"/>
        <end position="105"/>
    </location>
</feature>
<keyword evidence="2" id="KW-1133">Transmembrane helix</keyword>
<sequence>MVSSFTLNSNRNRDAFESQAKFPLSSPPIETHTTLKPSNGSSTLSPKQQFLKSQTFDSAASDNDHGDSSSNEDEFRLERYSKSTSSMHHGPSAGRRHVKKQKSMKNRTGLNIVTDFAISPRRARMHGLIVDKVQSQRPRVKQKYRASIVSAKAEHLMHTEPFSPVPRLQEVSSDKRTLPTHHRNTQIFSGPETNMSHAKLEVANAQSPDSRSIVIGLSVPEHEAEAHAYHYAGDSALSMQTPDTPAIVVTPSDSPYDREVLKPSNGIPSNSKQYKASKTSAMEAISDSDTILALKHETAGATIVNDATFTRSYPSKAAQTHIDDSSEYETDTVGEADTRRFSSESKEQILQAPSPEIARHKSQGWWNLMLSPMISRKSTIKSLATHRASNPPLPSVPYPMDVSRSNGPFSAASDSPQTPRRLGIASARASVWSRWTTWEKTRDGVSPVDEKKDTSFEQFQNDAHQFRPGPPQPLISKGWGNGTAAEYYHACAVEQIDGTKYFECENHSCEEQLPKFRSIFDHQQKTGAAVLGQHQDEENQIDIGGRALPAMSNLHGPSSEDAVQVVTKMPSPTIVQSNAAPAPLVRPSEQPQAEDVKGQSLTMVKGVESNEAQGHVDSESRPPPSGSNTIPQDQPPKIATNVAAREAPPSVPSPGPVSPGMNRAMASQGAVPLTEVYYQTESQRAYGNAPGGQTGAAFQPVPGPIAVHHHFHTPEAPTNDATTSVRPSQPAEPSPTLPVARTIPMASSHPPEEAPAPAPASTKNVDENKTKSGFLAKLWCFGRKPKTDDAEAKTKKKNRRWAWLISILLLLIVIVCVLLALLLTRGGDGTPVQNEWLNLTGYPPMPTGISTIARPDLVKQQNQCVAPSTLWSCALPKENHGEIADNAPDQPNFRFQISFQNGTVPANMTIPVQELAKRALPLTRRASNPFSKDLFEPNPVPPSRADQIFMGNTTDNITVPFDGEKTPFFITIIPSFPIDPNNLNASATTTETSTKASRRLTRRQDSNGNVTIGLPPPDILDDGSAAPANLLPISPYPSAQPIKLYNRGLADEHYGFYMYYDKSIFLRSTAALDKEAFSDNNGIDAADEDGGSDRNQARLRCTLSQTRFLVKIWTNPEFGAELLVRLGGDGNNATATNSATDFSRPGSFPYPATLSIDRHGGNINKKGAYCYGVDPLQVIQDDVKSLIPELRSVGGPGLVNPAPSLINSTETGDDGDGDGFSQSAGGIDGGVGGCECVWQNWN</sequence>
<feature type="region of interest" description="Disordered" evidence="1">
    <location>
        <begin position="167"/>
        <end position="191"/>
    </location>
</feature>
<accession>A0A438MVZ1</accession>
<protein>
    <recommendedName>
        <fullName evidence="5">Glycoprotease family protein</fullName>
    </recommendedName>
</protein>
<reference evidence="3 4" key="1">
    <citation type="submission" date="2017-03" db="EMBL/GenBank/DDBJ databases">
        <title>Genomes of endolithic fungi from Antarctica.</title>
        <authorList>
            <person name="Coleine C."/>
            <person name="Masonjones S."/>
            <person name="Stajich J.E."/>
        </authorList>
    </citation>
    <scope>NUCLEOTIDE SEQUENCE [LARGE SCALE GENOMIC DNA]</scope>
    <source>
        <strain evidence="3 4">CCFEE 6314</strain>
    </source>
</reference>
<feature type="transmembrane region" description="Helical" evidence="2">
    <location>
        <begin position="801"/>
        <end position="823"/>
    </location>
</feature>
<dbReference type="OrthoDB" id="5973539at2759"/>
<feature type="compositionally biased region" description="Basic and acidic residues" evidence="1">
    <location>
        <begin position="62"/>
        <end position="81"/>
    </location>
</feature>
<dbReference type="AlphaFoldDB" id="A0A438MVZ1"/>
<evidence type="ECO:0000313" key="3">
    <source>
        <dbReference type="EMBL" id="RVX67022.1"/>
    </source>
</evidence>
<feature type="region of interest" description="Disordered" evidence="1">
    <location>
        <begin position="709"/>
        <end position="766"/>
    </location>
</feature>
<feature type="region of interest" description="Disordered" evidence="1">
    <location>
        <begin position="609"/>
        <end position="666"/>
    </location>
</feature>
<feature type="region of interest" description="Disordered" evidence="1">
    <location>
        <begin position="251"/>
        <end position="272"/>
    </location>
</feature>
<proteinExistence type="predicted"/>
<evidence type="ECO:0000313" key="4">
    <source>
        <dbReference type="Proteomes" id="UP000288859"/>
    </source>
</evidence>